<evidence type="ECO:0000256" key="2">
    <source>
        <dbReference type="ARBA" id="ARBA00009948"/>
    </source>
</evidence>
<feature type="binding site" evidence="7">
    <location>
        <position position="354"/>
    </location>
    <ligand>
        <name>3-phosphoshikimate</name>
        <dbReference type="ChEBI" id="CHEBI:145989"/>
    </ligand>
</feature>
<keyword evidence="3 7" id="KW-0028">Amino-acid biosynthesis</keyword>
<keyword evidence="7" id="KW-0963">Cytoplasm</keyword>
<dbReference type="PANTHER" id="PTHR21090:SF5">
    <property type="entry name" value="PENTAFUNCTIONAL AROM POLYPEPTIDE"/>
    <property type="match status" value="1"/>
</dbReference>
<comment type="caution">
    <text evidence="9">The sequence shown here is derived from an EMBL/GenBank/DDBJ whole genome shotgun (WGS) entry which is preliminary data.</text>
</comment>
<evidence type="ECO:0000256" key="1">
    <source>
        <dbReference type="ARBA" id="ARBA00004811"/>
    </source>
</evidence>
<dbReference type="InterPro" id="IPR036968">
    <property type="entry name" value="Enolpyruvate_Tfrase_sf"/>
</dbReference>
<dbReference type="Pfam" id="PF00275">
    <property type="entry name" value="EPSP_synthase"/>
    <property type="match status" value="1"/>
</dbReference>
<keyword evidence="4 7" id="KW-0808">Transferase</keyword>
<dbReference type="HAMAP" id="MF_00210">
    <property type="entry name" value="EPSP_synth"/>
    <property type="match status" value="1"/>
</dbReference>
<dbReference type="InterPro" id="IPR013792">
    <property type="entry name" value="RNA3'P_cycl/enolpyr_Trfase_a/b"/>
</dbReference>
<dbReference type="Proteomes" id="UP001460888">
    <property type="component" value="Unassembled WGS sequence"/>
</dbReference>
<feature type="binding site" evidence="7">
    <location>
        <position position="34"/>
    </location>
    <ligand>
        <name>3-phosphoshikimate</name>
        <dbReference type="ChEBI" id="CHEBI:145989"/>
    </ligand>
</feature>
<dbReference type="SUPFAM" id="SSF55205">
    <property type="entry name" value="EPT/RTPC-like"/>
    <property type="match status" value="1"/>
</dbReference>
<evidence type="ECO:0000256" key="7">
    <source>
        <dbReference type="HAMAP-Rule" id="MF_00210"/>
    </source>
</evidence>
<dbReference type="CDD" id="cd01556">
    <property type="entry name" value="EPSP_synthase"/>
    <property type="match status" value="1"/>
</dbReference>
<comment type="function">
    <text evidence="7">Catalyzes the transfer of the enolpyruvyl moiety of phosphoenolpyruvate (PEP) to the 5-hydroxyl of shikimate-3-phosphate (S3P) to produce enolpyruvyl shikimate-3-phosphate and inorganic phosphate.</text>
</comment>
<feature type="binding site" evidence="7">
    <location>
        <position position="39"/>
    </location>
    <ligand>
        <name>3-phosphoshikimate</name>
        <dbReference type="ChEBI" id="CHEBI:145989"/>
    </ligand>
</feature>
<comment type="pathway">
    <text evidence="1 7">Metabolic intermediate biosynthesis; chorismate biosynthesis; chorismate from D-erythrose 4-phosphate and phosphoenolpyruvate: step 6/7.</text>
</comment>
<name>A0ABV2AVX5_9GAMM</name>
<dbReference type="PANTHER" id="PTHR21090">
    <property type="entry name" value="AROM/DEHYDROQUINATE SYNTHASE"/>
    <property type="match status" value="1"/>
</dbReference>
<dbReference type="NCBIfam" id="TIGR01356">
    <property type="entry name" value="aroA"/>
    <property type="match status" value="1"/>
</dbReference>
<comment type="subcellular location">
    <subcellularLocation>
        <location evidence="7">Cytoplasm</location>
    </subcellularLocation>
</comment>
<evidence type="ECO:0000256" key="5">
    <source>
        <dbReference type="ARBA" id="ARBA00023141"/>
    </source>
</evidence>
<feature type="binding site" evidence="7">
    <location>
        <position position="403"/>
    </location>
    <ligand>
        <name>phosphoenolpyruvate</name>
        <dbReference type="ChEBI" id="CHEBI:58702"/>
    </ligand>
</feature>
<comment type="catalytic activity">
    <reaction evidence="6">
        <text>3-phosphoshikimate + phosphoenolpyruvate = 5-O-(1-carboxyvinyl)-3-phosphoshikimate + phosphate</text>
        <dbReference type="Rhea" id="RHEA:21256"/>
        <dbReference type="ChEBI" id="CHEBI:43474"/>
        <dbReference type="ChEBI" id="CHEBI:57701"/>
        <dbReference type="ChEBI" id="CHEBI:58702"/>
        <dbReference type="ChEBI" id="CHEBI:145989"/>
        <dbReference type="EC" id="2.5.1.19"/>
    </reaction>
    <physiologicalReaction direction="left-to-right" evidence="6">
        <dbReference type="Rhea" id="RHEA:21257"/>
    </physiologicalReaction>
</comment>
<evidence type="ECO:0000313" key="9">
    <source>
        <dbReference type="EMBL" id="MES1927784.1"/>
    </source>
</evidence>
<feature type="binding site" evidence="7">
    <location>
        <position position="106"/>
    </location>
    <ligand>
        <name>phosphoenolpyruvate</name>
        <dbReference type="ChEBI" id="CHEBI:58702"/>
    </ligand>
</feature>
<keyword evidence="10" id="KW-1185">Reference proteome</keyword>
<evidence type="ECO:0000256" key="4">
    <source>
        <dbReference type="ARBA" id="ARBA00022679"/>
    </source>
</evidence>
<dbReference type="Gene3D" id="3.65.10.10">
    <property type="entry name" value="Enolpyruvate transferase domain"/>
    <property type="match status" value="2"/>
</dbReference>
<gene>
    <name evidence="7" type="primary">aroA</name>
    <name evidence="9" type="ORF">SADO_00970</name>
</gene>
<reference evidence="9 10" key="1">
    <citation type="submission" date="2013-03" db="EMBL/GenBank/DDBJ databases">
        <title>Salinisphaera dokdonensis CL-ES53 Genome Sequencing.</title>
        <authorList>
            <person name="Li C."/>
            <person name="Lai Q."/>
            <person name="Shao Z."/>
        </authorList>
    </citation>
    <scope>NUCLEOTIDE SEQUENCE [LARGE SCALE GENOMIC DNA]</scope>
    <source>
        <strain evidence="9 10">CL-ES53</strain>
    </source>
</reference>
<comment type="subunit">
    <text evidence="7">Monomer.</text>
</comment>
<comment type="caution">
    <text evidence="7">Lacks conserved residue(s) required for the propagation of feature annotation.</text>
</comment>
<dbReference type="PROSITE" id="PS00885">
    <property type="entry name" value="EPSP_SYNTHASE_2"/>
    <property type="match status" value="1"/>
</dbReference>
<feature type="active site" description="Proton acceptor" evidence="7">
    <location>
        <position position="327"/>
    </location>
</feature>
<feature type="binding site" evidence="7">
    <location>
        <position position="181"/>
    </location>
    <ligand>
        <name>3-phosphoshikimate</name>
        <dbReference type="ChEBI" id="CHEBI:145989"/>
    </ligand>
</feature>
<dbReference type="PROSITE" id="PS00104">
    <property type="entry name" value="EPSP_SYNTHASE_1"/>
    <property type="match status" value="1"/>
</dbReference>
<feature type="binding site" evidence="7">
    <location>
        <position position="134"/>
    </location>
    <ligand>
        <name>phosphoenolpyruvate</name>
        <dbReference type="ChEBI" id="CHEBI:58702"/>
    </ligand>
</feature>
<evidence type="ECO:0000259" key="8">
    <source>
        <dbReference type="Pfam" id="PF00275"/>
    </source>
</evidence>
<dbReference type="PIRSF" id="PIRSF000505">
    <property type="entry name" value="EPSPS"/>
    <property type="match status" value="1"/>
</dbReference>
<evidence type="ECO:0000256" key="6">
    <source>
        <dbReference type="ARBA" id="ARBA00044633"/>
    </source>
</evidence>
<sequence length="452" mass="47183">MRVTALPRSVAEMRRFHIEPGGTLNGTLEVPGDKSVSHRAIMFSAIARGRSRITGFLESADCLATLGAFEVMGVSFTRDGGALLVDGVGRDGLSAPDATLDLGNSGTSMRLLSGLMAGQAFDSVLGGDASLSRRPMARVIDPLTEMGARIAGSDGQRAPLHITGGQRLRGIDYTPPVASAQIKSCVLLAGLYAEGATTVHEPGISRDHTERMLGAFGVELTREGRALSITGGQSLEAFDVAVPADLSSAAFFLVGASIGENGELTLTGVGVNPTRRGVVDILKRMGADITLVDEREQAGEPVADITVRSAALRGIDIGATDVELAIDELPAIFIAAACAHGTTRLTGAAELRVKESDRIAVMADGLAELGIEVTVQDDGLTIVGRPEQHSFGGGHIHSHEDHRIAMSFAMAGLRASAPIVIDDCDFVDTSFPGFVERARNAGLAIESQEHDA</sequence>
<feature type="binding site" evidence="7">
    <location>
        <position position="35"/>
    </location>
    <ligand>
        <name>3-phosphoshikimate</name>
        <dbReference type="ChEBI" id="CHEBI:145989"/>
    </ligand>
</feature>
<feature type="binding site" evidence="7">
    <location>
        <position position="181"/>
    </location>
    <ligand>
        <name>phosphoenolpyruvate</name>
        <dbReference type="ChEBI" id="CHEBI:58702"/>
    </ligand>
</feature>
<feature type="binding site" evidence="7">
    <location>
        <position position="34"/>
    </location>
    <ligand>
        <name>phosphoenolpyruvate</name>
        <dbReference type="ChEBI" id="CHEBI:58702"/>
    </ligand>
</feature>
<feature type="domain" description="Enolpyruvate transferase" evidence="8">
    <location>
        <begin position="19"/>
        <end position="436"/>
    </location>
</feature>
<accession>A0ABV2AVX5</accession>
<feature type="binding site" evidence="7">
    <location>
        <position position="327"/>
    </location>
    <ligand>
        <name>3-phosphoshikimate</name>
        <dbReference type="ChEBI" id="CHEBI:145989"/>
    </ligand>
</feature>
<keyword evidence="5 7" id="KW-0057">Aromatic amino acid biosynthesis</keyword>
<dbReference type="InterPro" id="IPR006264">
    <property type="entry name" value="EPSP_synthase"/>
</dbReference>
<protein>
    <recommendedName>
        <fullName evidence="7">3-phosphoshikimate 1-carboxyvinyltransferase</fullName>
        <ecNumber evidence="7">2.5.1.19</ecNumber>
    </recommendedName>
    <alternativeName>
        <fullName evidence="7">5-enolpyruvylshikimate-3-phosphate synthase</fullName>
        <shortName evidence="7">EPSP synthase</shortName>
        <shortName evidence="7">EPSPS</shortName>
    </alternativeName>
</protein>
<dbReference type="InterPro" id="IPR001986">
    <property type="entry name" value="Enolpyruvate_Tfrase_dom"/>
</dbReference>
<feature type="binding site" evidence="7">
    <location>
        <position position="358"/>
    </location>
    <ligand>
        <name>phosphoenolpyruvate</name>
        <dbReference type="ChEBI" id="CHEBI:58702"/>
    </ligand>
</feature>
<proteinExistence type="inferred from homology"/>
<evidence type="ECO:0000313" key="10">
    <source>
        <dbReference type="Proteomes" id="UP001460888"/>
    </source>
</evidence>
<comment type="similarity">
    <text evidence="2 7">Belongs to the EPSP synthase family.</text>
</comment>
<dbReference type="EC" id="2.5.1.19" evidence="7"/>
<dbReference type="EMBL" id="APND01000001">
    <property type="protein sequence ID" value="MES1927784.1"/>
    <property type="molecule type" value="Genomic_DNA"/>
</dbReference>
<organism evidence="9 10">
    <name type="scientific">Salinisphaera dokdonensis CL-ES53</name>
    <dbReference type="NCBI Taxonomy" id="1304272"/>
    <lineage>
        <taxon>Bacteria</taxon>
        <taxon>Pseudomonadati</taxon>
        <taxon>Pseudomonadota</taxon>
        <taxon>Gammaproteobacteria</taxon>
        <taxon>Salinisphaerales</taxon>
        <taxon>Salinisphaeraceae</taxon>
        <taxon>Salinisphaera</taxon>
    </lineage>
</organism>
<dbReference type="InterPro" id="IPR023193">
    <property type="entry name" value="EPSP_synthase_CS"/>
</dbReference>
<evidence type="ECO:0000256" key="3">
    <source>
        <dbReference type="ARBA" id="ARBA00022605"/>
    </source>
</evidence>
<feature type="binding site" evidence="7">
    <location>
        <position position="179"/>
    </location>
    <ligand>
        <name>3-phosphoshikimate</name>
        <dbReference type="ChEBI" id="CHEBI:145989"/>
    </ligand>
</feature>